<dbReference type="InterPro" id="IPR008278">
    <property type="entry name" value="4-PPantetheinyl_Trfase_dom"/>
</dbReference>
<dbReference type="Gene3D" id="3.90.470.20">
    <property type="entry name" value="4'-phosphopantetheinyl transferase domain"/>
    <property type="match status" value="2"/>
</dbReference>
<evidence type="ECO:0000256" key="2">
    <source>
        <dbReference type="ARBA" id="ARBA00022679"/>
    </source>
</evidence>
<protein>
    <submittedName>
        <fullName evidence="4">4'-phosphopantetheinyl transferase superfamily protein</fullName>
    </submittedName>
</protein>
<accession>A0A9D2KH30</accession>
<dbReference type="GO" id="GO:0019878">
    <property type="term" value="P:lysine biosynthetic process via aminoadipic acid"/>
    <property type="evidence" value="ECO:0007669"/>
    <property type="project" value="TreeGrafter"/>
</dbReference>
<evidence type="ECO:0000313" key="5">
    <source>
        <dbReference type="Proteomes" id="UP000824221"/>
    </source>
</evidence>
<evidence type="ECO:0000313" key="4">
    <source>
        <dbReference type="EMBL" id="HJA02808.1"/>
    </source>
</evidence>
<feature type="domain" description="4'-phosphopantetheinyl transferase" evidence="3">
    <location>
        <begin position="97"/>
        <end position="162"/>
    </location>
</feature>
<comment type="caution">
    <text evidence="4">The sequence shown here is derived from an EMBL/GenBank/DDBJ whole genome shotgun (WGS) entry which is preliminary data.</text>
</comment>
<dbReference type="Proteomes" id="UP000824221">
    <property type="component" value="Unassembled WGS sequence"/>
</dbReference>
<sequence>MTNVFYMDTALLPDPREGGLSSELPRARLEKAVRLLSLEKRKESAGAGLLLARILPRFSARAEEVYADERGKLLHPRLFLSLAHGGGMAVLAVGDRPVGCDVEKFSRVREGVLRRFLKEERAFVQEAGKEAREGAFYRIWTGKESYLKRTGEGLSAWKEVRVLPEGLILRAGKEQPCRIVWKEKGEHLLALCHEEEAASWEEVFF</sequence>
<dbReference type="PANTHER" id="PTHR12215">
    <property type="entry name" value="PHOSPHOPANTETHEINE TRANSFERASE"/>
    <property type="match status" value="1"/>
</dbReference>
<name>A0A9D2KH30_9FIRM</name>
<dbReference type="SUPFAM" id="SSF56214">
    <property type="entry name" value="4'-phosphopantetheinyl transferase"/>
    <property type="match status" value="1"/>
</dbReference>
<dbReference type="EMBL" id="DXAJ01000083">
    <property type="protein sequence ID" value="HJA02808.1"/>
    <property type="molecule type" value="Genomic_DNA"/>
</dbReference>
<evidence type="ECO:0000259" key="3">
    <source>
        <dbReference type="Pfam" id="PF01648"/>
    </source>
</evidence>
<dbReference type="InterPro" id="IPR037143">
    <property type="entry name" value="4-PPantetheinyl_Trfase_dom_sf"/>
</dbReference>
<evidence type="ECO:0000256" key="1">
    <source>
        <dbReference type="ARBA" id="ARBA00010990"/>
    </source>
</evidence>
<proteinExistence type="inferred from homology"/>
<reference evidence="4" key="1">
    <citation type="journal article" date="2021" name="PeerJ">
        <title>Extensive microbial diversity within the chicken gut microbiome revealed by metagenomics and culture.</title>
        <authorList>
            <person name="Gilroy R."/>
            <person name="Ravi A."/>
            <person name="Getino M."/>
            <person name="Pursley I."/>
            <person name="Horton D.L."/>
            <person name="Alikhan N.F."/>
            <person name="Baker D."/>
            <person name="Gharbi K."/>
            <person name="Hall N."/>
            <person name="Watson M."/>
            <person name="Adriaenssens E.M."/>
            <person name="Foster-Nyarko E."/>
            <person name="Jarju S."/>
            <person name="Secka A."/>
            <person name="Antonio M."/>
            <person name="Oren A."/>
            <person name="Chaudhuri R.R."/>
            <person name="La Ragione R."/>
            <person name="Hildebrand F."/>
            <person name="Pallen M.J."/>
        </authorList>
    </citation>
    <scope>NUCLEOTIDE SEQUENCE</scope>
    <source>
        <strain evidence="4">CHK156-179</strain>
    </source>
</reference>
<dbReference type="GO" id="GO:0008897">
    <property type="term" value="F:holo-[acyl-carrier-protein] synthase activity"/>
    <property type="evidence" value="ECO:0007669"/>
    <property type="project" value="InterPro"/>
</dbReference>
<comment type="similarity">
    <text evidence="1">Belongs to the P-Pant transferase superfamily. Gsp/Sfp/HetI/AcpT family.</text>
</comment>
<dbReference type="AlphaFoldDB" id="A0A9D2KH30"/>
<keyword evidence="2 4" id="KW-0808">Transferase</keyword>
<gene>
    <name evidence="4" type="ORF">H9797_05475</name>
</gene>
<dbReference type="InterPro" id="IPR050559">
    <property type="entry name" value="P-Pant_transferase_sf"/>
</dbReference>
<dbReference type="PANTHER" id="PTHR12215:SF10">
    <property type="entry name" value="L-AMINOADIPATE-SEMIALDEHYDE DEHYDROGENASE-PHOSPHOPANTETHEINYL TRANSFERASE"/>
    <property type="match status" value="1"/>
</dbReference>
<dbReference type="GO" id="GO:0000287">
    <property type="term" value="F:magnesium ion binding"/>
    <property type="evidence" value="ECO:0007669"/>
    <property type="project" value="InterPro"/>
</dbReference>
<organism evidence="4 5">
    <name type="scientific">Candidatus Gallimonas gallistercoris</name>
    <dbReference type="NCBI Taxonomy" id="2838602"/>
    <lineage>
        <taxon>Bacteria</taxon>
        <taxon>Bacillati</taxon>
        <taxon>Bacillota</taxon>
        <taxon>Clostridia</taxon>
        <taxon>Candidatus Gallimonas</taxon>
    </lineage>
</organism>
<reference evidence="4" key="2">
    <citation type="submission" date="2021-04" db="EMBL/GenBank/DDBJ databases">
        <authorList>
            <person name="Gilroy R."/>
        </authorList>
    </citation>
    <scope>NUCLEOTIDE SEQUENCE</scope>
    <source>
        <strain evidence="4">CHK156-179</strain>
    </source>
</reference>
<dbReference type="Pfam" id="PF01648">
    <property type="entry name" value="ACPS"/>
    <property type="match status" value="1"/>
</dbReference>
<dbReference type="GO" id="GO:0005829">
    <property type="term" value="C:cytosol"/>
    <property type="evidence" value="ECO:0007669"/>
    <property type="project" value="TreeGrafter"/>
</dbReference>